<gene>
    <name evidence="3" type="ORF">GPA26_14635</name>
</gene>
<dbReference type="InterPro" id="IPR006015">
    <property type="entry name" value="Universal_stress_UspA"/>
</dbReference>
<protein>
    <submittedName>
        <fullName evidence="3">Universal stress protein</fullName>
    </submittedName>
</protein>
<dbReference type="Gene3D" id="3.40.50.620">
    <property type="entry name" value="HUPs"/>
    <property type="match status" value="1"/>
</dbReference>
<accession>A0ABX1MP39</accession>
<dbReference type="InterPro" id="IPR014729">
    <property type="entry name" value="Rossmann-like_a/b/a_fold"/>
</dbReference>
<dbReference type="RefSeq" id="WP_169207072.1">
    <property type="nucleotide sequence ID" value="NZ_CP059560.1"/>
</dbReference>
<dbReference type="Proteomes" id="UP000652074">
    <property type="component" value="Unassembled WGS sequence"/>
</dbReference>
<dbReference type="PRINTS" id="PR01438">
    <property type="entry name" value="UNVRSLSTRESS"/>
</dbReference>
<dbReference type="PANTHER" id="PTHR31964">
    <property type="entry name" value="ADENINE NUCLEOTIDE ALPHA HYDROLASES-LIKE SUPERFAMILY PROTEIN"/>
    <property type="match status" value="1"/>
</dbReference>
<evidence type="ECO:0000313" key="3">
    <source>
        <dbReference type="EMBL" id="NMF89707.1"/>
    </source>
</evidence>
<comment type="caution">
    <text evidence="3">The sequence shown here is derived from an EMBL/GenBank/DDBJ whole genome shotgun (WGS) entry which is preliminary data.</text>
</comment>
<comment type="similarity">
    <text evidence="1">Belongs to the universal stress protein A family.</text>
</comment>
<evidence type="ECO:0000259" key="2">
    <source>
        <dbReference type="Pfam" id="PF00582"/>
    </source>
</evidence>
<reference evidence="3 4" key="1">
    <citation type="submission" date="2019-12" db="EMBL/GenBank/DDBJ databases">
        <title>Comparative genomics gives insights into the taxonomy of the Azoarcus-Aromatoleum group and reveals separate origins of nif in the plant-associated Azoarcus and non-plant-associated Aromatoleum sub-groups.</title>
        <authorList>
            <person name="Lafos M."/>
            <person name="Maluk M."/>
            <person name="Batista M."/>
            <person name="Junghare M."/>
            <person name="Carmona M."/>
            <person name="Faoro H."/>
            <person name="Cruz L.M."/>
            <person name="Battistoni F."/>
            <person name="De Souza E."/>
            <person name="Pedrosa F."/>
            <person name="Chen W.-M."/>
            <person name="Poole P.S."/>
            <person name="Dixon R.A."/>
            <person name="James E.K."/>
        </authorList>
    </citation>
    <scope>NUCLEOTIDE SEQUENCE [LARGE SCALE GENOMIC DNA]</scope>
    <source>
        <strain evidence="3 4">ToN1</strain>
    </source>
</reference>
<feature type="domain" description="UspA" evidence="2">
    <location>
        <begin position="2"/>
        <end position="142"/>
    </location>
</feature>
<keyword evidence="4" id="KW-1185">Reference proteome</keyword>
<dbReference type="InterPro" id="IPR006016">
    <property type="entry name" value="UspA"/>
</dbReference>
<dbReference type="CDD" id="cd00293">
    <property type="entry name" value="USP-like"/>
    <property type="match status" value="1"/>
</dbReference>
<sequence length="142" mass="15127">MQTVLVPFDGSACAERALQYLVTAAQSFADMRVHVLNVQPKAALYGEYFSSEMLDKMEAATLQHAAEINAKALEILSAAQIKCTGHEVIGEVISEVGKAVKAFGCDTVVMGTRGMSNFSNLVLGSVASRVVHEVSVPVLLVK</sequence>
<organism evidence="3 4">
    <name type="scientific">Aromatoleum petrolei</name>
    <dbReference type="NCBI Taxonomy" id="76116"/>
    <lineage>
        <taxon>Bacteria</taxon>
        <taxon>Pseudomonadati</taxon>
        <taxon>Pseudomonadota</taxon>
        <taxon>Betaproteobacteria</taxon>
        <taxon>Rhodocyclales</taxon>
        <taxon>Rhodocyclaceae</taxon>
        <taxon>Aromatoleum</taxon>
    </lineage>
</organism>
<dbReference type="SUPFAM" id="SSF52402">
    <property type="entry name" value="Adenine nucleotide alpha hydrolases-like"/>
    <property type="match status" value="1"/>
</dbReference>
<dbReference type="Pfam" id="PF00582">
    <property type="entry name" value="Usp"/>
    <property type="match status" value="1"/>
</dbReference>
<proteinExistence type="inferred from homology"/>
<name>A0ABX1MP39_9RHOO</name>
<evidence type="ECO:0000313" key="4">
    <source>
        <dbReference type="Proteomes" id="UP000652074"/>
    </source>
</evidence>
<dbReference type="EMBL" id="WTVR01000028">
    <property type="protein sequence ID" value="NMF89707.1"/>
    <property type="molecule type" value="Genomic_DNA"/>
</dbReference>
<dbReference type="PANTHER" id="PTHR31964:SF113">
    <property type="entry name" value="USPA DOMAIN-CONTAINING PROTEIN"/>
    <property type="match status" value="1"/>
</dbReference>
<evidence type="ECO:0000256" key="1">
    <source>
        <dbReference type="ARBA" id="ARBA00008791"/>
    </source>
</evidence>